<feature type="compositionally biased region" description="Basic residues" evidence="1">
    <location>
        <begin position="136"/>
        <end position="148"/>
    </location>
</feature>
<dbReference type="EMBL" id="KB030474">
    <property type="protein sequence ID" value="ELK16355.1"/>
    <property type="molecule type" value="Genomic_DNA"/>
</dbReference>
<protein>
    <submittedName>
        <fullName evidence="2">Uncharacterized protein</fullName>
    </submittedName>
</protein>
<evidence type="ECO:0000256" key="1">
    <source>
        <dbReference type="SAM" id="MobiDB-lite"/>
    </source>
</evidence>
<dbReference type="AlphaFoldDB" id="L5KYU8"/>
<evidence type="ECO:0000313" key="3">
    <source>
        <dbReference type="Proteomes" id="UP000010552"/>
    </source>
</evidence>
<name>L5KYU8_PTEAL</name>
<reference evidence="3" key="1">
    <citation type="journal article" date="2013" name="Science">
        <title>Comparative analysis of bat genomes provides insight into the evolution of flight and immunity.</title>
        <authorList>
            <person name="Zhang G."/>
            <person name="Cowled C."/>
            <person name="Shi Z."/>
            <person name="Huang Z."/>
            <person name="Bishop-Lilly K.A."/>
            <person name="Fang X."/>
            <person name="Wynne J.W."/>
            <person name="Xiong Z."/>
            <person name="Baker M.L."/>
            <person name="Zhao W."/>
            <person name="Tachedjian M."/>
            <person name="Zhu Y."/>
            <person name="Zhou P."/>
            <person name="Jiang X."/>
            <person name="Ng J."/>
            <person name="Yang L."/>
            <person name="Wu L."/>
            <person name="Xiao J."/>
            <person name="Feng Y."/>
            <person name="Chen Y."/>
            <person name="Sun X."/>
            <person name="Zhang Y."/>
            <person name="Marsh G.A."/>
            <person name="Crameri G."/>
            <person name="Broder C.C."/>
            <person name="Frey K.G."/>
            <person name="Wang L.F."/>
            <person name="Wang J."/>
        </authorList>
    </citation>
    <scope>NUCLEOTIDE SEQUENCE [LARGE SCALE GENOMIC DNA]</scope>
</reference>
<gene>
    <name evidence="2" type="ORF">PAL_GLEAN10017923</name>
</gene>
<dbReference type="InParanoid" id="L5KYU8"/>
<feature type="region of interest" description="Disordered" evidence="1">
    <location>
        <begin position="1"/>
        <end position="187"/>
    </location>
</feature>
<proteinExistence type="predicted"/>
<accession>L5KYU8</accession>
<feature type="compositionally biased region" description="Basic and acidic residues" evidence="1">
    <location>
        <begin position="42"/>
        <end position="60"/>
    </location>
</feature>
<keyword evidence="3" id="KW-1185">Reference proteome</keyword>
<evidence type="ECO:0000313" key="2">
    <source>
        <dbReference type="EMBL" id="ELK16355.1"/>
    </source>
</evidence>
<dbReference type="Proteomes" id="UP000010552">
    <property type="component" value="Unassembled WGS sequence"/>
</dbReference>
<sequence>MLSAALQPTALPQTHCAQLAPEPQEPGEDRTKQPICCPLSADVRRNYDTGETEKENEKAETPGTTGRVLATQTAPRSSLRAARPQQRQKNHPARRQLGTKPLRRKDPPYRIASKVTRGNKLPYVQMKSRNAEPKKYQQHRSPLRRHKGFPISEAAKARQEVKSHTHNLQSLDLKDAPCREGNSNEGL</sequence>
<organism evidence="2 3">
    <name type="scientific">Pteropus alecto</name>
    <name type="common">Black flying fox</name>
    <dbReference type="NCBI Taxonomy" id="9402"/>
    <lineage>
        <taxon>Eukaryota</taxon>
        <taxon>Metazoa</taxon>
        <taxon>Chordata</taxon>
        <taxon>Craniata</taxon>
        <taxon>Vertebrata</taxon>
        <taxon>Euteleostomi</taxon>
        <taxon>Mammalia</taxon>
        <taxon>Eutheria</taxon>
        <taxon>Laurasiatheria</taxon>
        <taxon>Chiroptera</taxon>
        <taxon>Yinpterochiroptera</taxon>
        <taxon>Pteropodoidea</taxon>
        <taxon>Pteropodidae</taxon>
        <taxon>Pteropodinae</taxon>
        <taxon>Pteropus</taxon>
    </lineage>
</organism>